<keyword evidence="1" id="KW-0812">Transmembrane</keyword>
<keyword evidence="1" id="KW-0472">Membrane</keyword>
<accession>W6AJC9</accession>
<dbReference type="RefSeq" id="WP_236681391.1">
    <property type="nucleotide sequence ID" value="NZ_CP002082.1"/>
</dbReference>
<evidence type="ECO:0000313" key="3">
    <source>
        <dbReference type="Proteomes" id="UP000019260"/>
    </source>
</evidence>
<reference evidence="2 3" key="1">
    <citation type="submission" date="2013-09" db="EMBL/GenBank/DDBJ databases">
        <title>Complete genome sequence of Spiroplasma mirum suckling mouse cataract agent.</title>
        <authorList>
            <person name="Landry C.A."/>
            <person name="Bastian F.O."/>
            <person name="Thune R.L."/>
        </authorList>
    </citation>
    <scope>NUCLEOTIDE SEQUENCE [LARGE SCALE GENOMIC DNA]</scope>
    <source>
        <strain evidence="2 3">SMCA</strain>
    </source>
</reference>
<dbReference type="PATRIC" id="fig|838561.3.peg.41"/>
<proteinExistence type="predicted"/>
<dbReference type="EMBL" id="CP006720">
    <property type="protein sequence ID" value="AHI57418.1"/>
    <property type="molecule type" value="Genomic_DNA"/>
</dbReference>
<organism evidence="2 3">
    <name type="scientific">Spiroplasma mirum ATCC 29335</name>
    <dbReference type="NCBI Taxonomy" id="838561"/>
    <lineage>
        <taxon>Bacteria</taxon>
        <taxon>Bacillati</taxon>
        <taxon>Mycoplasmatota</taxon>
        <taxon>Mollicutes</taxon>
        <taxon>Entomoplasmatales</taxon>
        <taxon>Spiroplasmataceae</taxon>
        <taxon>Spiroplasma</taxon>
    </lineage>
</organism>
<keyword evidence="1" id="KW-1133">Transmembrane helix</keyword>
<evidence type="ECO:0000313" key="2">
    <source>
        <dbReference type="EMBL" id="AHI57418.1"/>
    </source>
</evidence>
<dbReference type="STRING" id="838561.P344_00205"/>
<dbReference type="Proteomes" id="UP000019260">
    <property type="component" value="Chromosome"/>
</dbReference>
<sequence>MAFLNNSDHPSSSMINPWVDPNVPNPVANPIYQIWGCTSYQFGLIYLKWFLLMPF</sequence>
<keyword evidence="3" id="KW-1185">Reference proteome</keyword>
<evidence type="ECO:0000256" key="1">
    <source>
        <dbReference type="SAM" id="Phobius"/>
    </source>
</evidence>
<name>W6AJC9_9MOLU</name>
<dbReference type="KEGG" id="smia:P344_00205"/>
<gene>
    <name evidence="2" type="ORF">P344_00205</name>
</gene>
<feature type="transmembrane region" description="Helical" evidence="1">
    <location>
        <begin position="31"/>
        <end position="51"/>
    </location>
</feature>
<dbReference type="HOGENOM" id="CLU_3030131_0_0_14"/>
<dbReference type="AlphaFoldDB" id="W6AJC9"/>
<protein>
    <submittedName>
        <fullName evidence="2">Uncharacterized protein</fullName>
    </submittedName>
</protein>